<sequence length="47" mass="5009" precursor="true">MISSRGENSYRYIEMVALVLGLPLPLVISASAVATTEVHLVSPPLRG</sequence>
<dbReference type="STRING" id="521011.Mpal_0178"/>
<dbReference type="AlphaFoldDB" id="B8GIZ5"/>
<evidence type="ECO:0000256" key="1">
    <source>
        <dbReference type="SAM" id="Phobius"/>
    </source>
</evidence>
<dbReference type="GeneID" id="43499988"/>
<keyword evidence="1" id="KW-0472">Membrane</keyword>
<proteinExistence type="predicted"/>
<dbReference type="EMBL" id="CP001338">
    <property type="protein sequence ID" value="ACL15568.1"/>
    <property type="molecule type" value="Genomic_DNA"/>
</dbReference>
<protein>
    <submittedName>
        <fullName evidence="2">Uncharacterized protein</fullName>
    </submittedName>
</protein>
<organism evidence="2 3">
    <name type="scientific">Methanosphaerula palustris (strain ATCC BAA-1556 / DSM 19958 / E1-9c)</name>
    <dbReference type="NCBI Taxonomy" id="521011"/>
    <lineage>
        <taxon>Archaea</taxon>
        <taxon>Methanobacteriati</taxon>
        <taxon>Methanobacteriota</taxon>
        <taxon>Stenosarchaea group</taxon>
        <taxon>Methanomicrobia</taxon>
        <taxon>Methanomicrobiales</taxon>
        <taxon>Methanoregulaceae</taxon>
        <taxon>Methanosphaerula</taxon>
    </lineage>
</organism>
<keyword evidence="1" id="KW-0812">Transmembrane</keyword>
<keyword evidence="1" id="KW-1133">Transmembrane helix</keyword>
<name>B8GIZ5_METPE</name>
<dbReference type="HOGENOM" id="CLU_3163161_0_0_2"/>
<reference evidence="2 3" key="1">
    <citation type="journal article" date="2015" name="Genome Announc.">
        <title>Complete Genome Sequence of Methanosphaerula palustris E1-9CT, a Hydrogenotrophic Methanogen Isolated from a Minerotrophic Fen Peatland.</title>
        <authorList>
            <person name="Cadillo-Quiroz H."/>
            <person name="Browne P."/>
            <person name="Kyrpides N."/>
            <person name="Woyke T."/>
            <person name="Goodwin L."/>
            <person name="Detter C."/>
            <person name="Yavitt J.B."/>
            <person name="Zinder S.H."/>
        </authorList>
    </citation>
    <scope>NUCLEOTIDE SEQUENCE [LARGE SCALE GENOMIC DNA]</scope>
    <source>
        <strain evidence="3">ATCC BAA-1556 / DSM 19958 / E1-9c</strain>
    </source>
</reference>
<accession>B8GIZ5</accession>
<gene>
    <name evidence="2" type="ordered locus">Mpal_0178</name>
</gene>
<dbReference type="Proteomes" id="UP000002457">
    <property type="component" value="Chromosome"/>
</dbReference>
<dbReference type="RefSeq" id="WP_012616887.1">
    <property type="nucleotide sequence ID" value="NC_011832.1"/>
</dbReference>
<keyword evidence="3" id="KW-1185">Reference proteome</keyword>
<evidence type="ECO:0000313" key="2">
    <source>
        <dbReference type="EMBL" id="ACL15568.1"/>
    </source>
</evidence>
<dbReference type="KEGG" id="mpl:Mpal_0178"/>
<evidence type="ECO:0000313" key="3">
    <source>
        <dbReference type="Proteomes" id="UP000002457"/>
    </source>
</evidence>
<feature type="transmembrane region" description="Helical" evidence="1">
    <location>
        <begin position="12"/>
        <end position="34"/>
    </location>
</feature>